<accession>A0ABV3T3F1</accession>
<protein>
    <submittedName>
        <fullName evidence="10">Amino acid ABC transporter permease</fullName>
    </submittedName>
</protein>
<evidence type="ECO:0000256" key="2">
    <source>
        <dbReference type="ARBA" id="ARBA00022448"/>
    </source>
</evidence>
<dbReference type="PANTHER" id="PTHR30614:SF0">
    <property type="entry name" value="L-CYSTINE TRANSPORT SYSTEM PERMEASE PROTEIN TCYL"/>
    <property type="match status" value="1"/>
</dbReference>
<evidence type="ECO:0000256" key="1">
    <source>
        <dbReference type="ARBA" id="ARBA00004651"/>
    </source>
</evidence>
<dbReference type="InterPro" id="IPR043429">
    <property type="entry name" value="ArtM/GltK/GlnP/TcyL/YhdX-like"/>
</dbReference>
<dbReference type="InterPro" id="IPR035906">
    <property type="entry name" value="MetI-like_sf"/>
</dbReference>
<dbReference type="CDD" id="cd06261">
    <property type="entry name" value="TM_PBP2"/>
    <property type="match status" value="1"/>
</dbReference>
<feature type="transmembrane region" description="Helical" evidence="8">
    <location>
        <begin position="117"/>
        <end position="138"/>
    </location>
</feature>
<evidence type="ECO:0000259" key="9">
    <source>
        <dbReference type="PROSITE" id="PS50928"/>
    </source>
</evidence>
<reference evidence="10 11" key="1">
    <citation type="submission" date="2024-07" db="EMBL/GenBank/DDBJ databases">
        <authorList>
            <person name="Lee S."/>
            <person name="Kang M."/>
        </authorList>
    </citation>
    <scope>NUCLEOTIDE SEQUENCE [LARGE SCALE GENOMIC DNA]</scope>
    <source>
        <strain evidence="10 11">DS6</strain>
    </source>
</reference>
<evidence type="ECO:0000256" key="3">
    <source>
        <dbReference type="ARBA" id="ARBA00022475"/>
    </source>
</evidence>
<evidence type="ECO:0000313" key="11">
    <source>
        <dbReference type="Proteomes" id="UP001556631"/>
    </source>
</evidence>
<name>A0ABV3T3F1_9ACTN</name>
<keyword evidence="6 8" id="KW-1133">Transmembrane helix</keyword>
<feature type="domain" description="ABC transmembrane type-1" evidence="9">
    <location>
        <begin position="81"/>
        <end position="288"/>
    </location>
</feature>
<evidence type="ECO:0000256" key="4">
    <source>
        <dbReference type="ARBA" id="ARBA00022692"/>
    </source>
</evidence>
<feature type="transmembrane region" description="Helical" evidence="8">
    <location>
        <begin position="242"/>
        <end position="261"/>
    </location>
</feature>
<evidence type="ECO:0000313" key="10">
    <source>
        <dbReference type="EMBL" id="MEX0428770.1"/>
    </source>
</evidence>
<keyword evidence="3" id="KW-1003">Cell membrane</keyword>
<dbReference type="PROSITE" id="PS50928">
    <property type="entry name" value="ABC_TM1"/>
    <property type="match status" value="1"/>
</dbReference>
<evidence type="ECO:0000256" key="6">
    <source>
        <dbReference type="ARBA" id="ARBA00022989"/>
    </source>
</evidence>
<dbReference type="PRINTS" id="PR00173">
    <property type="entry name" value="EDTRNSPORT"/>
</dbReference>
<comment type="caution">
    <text evidence="10">The sequence shown here is derived from an EMBL/GenBank/DDBJ whole genome shotgun (WGS) entry which is preliminary data.</text>
</comment>
<evidence type="ECO:0000256" key="5">
    <source>
        <dbReference type="ARBA" id="ARBA00022970"/>
    </source>
</evidence>
<dbReference type="Pfam" id="PF00528">
    <property type="entry name" value="BPD_transp_1"/>
    <property type="match status" value="1"/>
</dbReference>
<feature type="transmembrane region" description="Helical" evidence="8">
    <location>
        <begin position="267"/>
        <end position="291"/>
    </location>
</feature>
<evidence type="ECO:0000256" key="8">
    <source>
        <dbReference type="RuleBase" id="RU363032"/>
    </source>
</evidence>
<dbReference type="NCBIfam" id="TIGR01726">
    <property type="entry name" value="HEQRo_perm_3TM"/>
    <property type="match status" value="1"/>
</dbReference>
<sequence>MTSPLGSPTVSSPTAASGVTEEYVVPVADRVITRPRPGRWVTYAVVALVVAMLVYSVLTNDNWHWDVVRAHLLDSAVLKGLAVTVVLTVAAMILGLVLGSVVAALRLSESRILSAIAGWYIWFFRGVPVIVQVIFFVYLGQLYPYLGLGVPFGGPKLAFYNTNDLIAPIVGCIIGLCLNESAYQAEIIRGAVASVPKGQREAAAALGMTPWQVRRRVIAPQILPVAVPPFFNDVISMTKTTAVVILASVTDLFSAVSQIGARTFQQVPLLLVATFWYLVLTAVITLLQIGLERILTRHNRPS</sequence>
<keyword evidence="2 8" id="KW-0813">Transport</keyword>
<keyword evidence="4 8" id="KW-0812">Transmembrane</keyword>
<feature type="transmembrane region" description="Helical" evidence="8">
    <location>
        <begin position="40"/>
        <end position="58"/>
    </location>
</feature>
<comment type="similarity">
    <text evidence="8">Belongs to the binding-protein-dependent transport system permease family.</text>
</comment>
<dbReference type="Gene3D" id="1.10.3720.10">
    <property type="entry name" value="MetI-like"/>
    <property type="match status" value="1"/>
</dbReference>
<organism evidence="10 11">
    <name type="scientific">Nocardioides eburneus</name>
    <dbReference type="NCBI Taxonomy" id="3231482"/>
    <lineage>
        <taxon>Bacteria</taxon>
        <taxon>Bacillati</taxon>
        <taxon>Actinomycetota</taxon>
        <taxon>Actinomycetes</taxon>
        <taxon>Propionibacteriales</taxon>
        <taxon>Nocardioidaceae</taxon>
        <taxon>Nocardioides</taxon>
    </lineage>
</organism>
<dbReference type="InterPro" id="IPR000515">
    <property type="entry name" value="MetI-like"/>
</dbReference>
<dbReference type="EMBL" id="JBFPJR010000026">
    <property type="protein sequence ID" value="MEX0428770.1"/>
    <property type="molecule type" value="Genomic_DNA"/>
</dbReference>
<dbReference type="SUPFAM" id="SSF161098">
    <property type="entry name" value="MetI-like"/>
    <property type="match status" value="1"/>
</dbReference>
<dbReference type="RefSeq" id="WP_367994739.1">
    <property type="nucleotide sequence ID" value="NZ_JBFPJR010000026.1"/>
</dbReference>
<evidence type="ECO:0000256" key="7">
    <source>
        <dbReference type="ARBA" id="ARBA00023136"/>
    </source>
</evidence>
<dbReference type="PANTHER" id="PTHR30614">
    <property type="entry name" value="MEMBRANE COMPONENT OF AMINO ACID ABC TRANSPORTER"/>
    <property type="match status" value="1"/>
</dbReference>
<keyword evidence="5" id="KW-0029">Amino-acid transport</keyword>
<keyword evidence="7 8" id="KW-0472">Membrane</keyword>
<feature type="transmembrane region" description="Helical" evidence="8">
    <location>
        <begin position="158"/>
        <end position="179"/>
    </location>
</feature>
<dbReference type="InterPro" id="IPR010065">
    <property type="entry name" value="AA_ABC_transptr_permease_3TM"/>
</dbReference>
<dbReference type="Proteomes" id="UP001556631">
    <property type="component" value="Unassembled WGS sequence"/>
</dbReference>
<proteinExistence type="inferred from homology"/>
<feature type="transmembrane region" description="Helical" evidence="8">
    <location>
        <begin position="78"/>
        <end position="105"/>
    </location>
</feature>
<comment type="subcellular location">
    <subcellularLocation>
        <location evidence="1 8">Cell membrane</location>
        <topology evidence="1 8">Multi-pass membrane protein</topology>
    </subcellularLocation>
</comment>
<keyword evidence="11" id="KW-1185">Reference proteome</keyword>
<gene>
    <name evidence="10" type="ORF">AB3X52_14165</name>
</gene>